<dbReference type="GeneID" id="89936208"/>
<reference evidence="2" key="1">
    <citation type="journal article" date="2023" name="Mol. Phylogenet. Evol.">
        <title>Genome-scale phylogeny and comparative genomics of the fungal order Sordariales.</title>
        <authorList>
            <person name="Hensen N."/>
            <person name="Bonometti L."/>
            <person name="Westerberg I."/>
            <person name="Brannstrom I.O."/>
            <person name="Guillou S."/>
            <person name="Cros-Aarteil S."/>
            <person name="Calhoun S."/>
            <person name="Haridas S."/>
            <person name="Kuo A."/>
            <person name="Mondo S."/>
            <person name="Pangilinan J."/>
            <person name="Riley R."/>
            <person name="LaButti K."/>
            <person name="Andreopoulos B."/>
            <person name="Lipzen A."/>
            <person name="Chen C."/>
            <person name="Yan M."/>
            <person name="Daum C."/>
            <person name="Ng V."/>
            <person name="Clum A."/>
            <person name="Steindorff A."/>
            <person name="Ohm R.A."/>
            <person name="Martin F."/>
            <person name="Silar P."/>
            <person name="Natvig D.O."/>
            <person name="Lalanne C."/>
            <person name="Gautier V."/>
            <person name="Ament-Velasquez S.L."/>
            <person name="Kruys A."/>
            <person name="Hutchinson M.I."/>
            <person name="Powell A.J."/>
            <person name="Barry K."/>
            <person name="Miller A.N."/>
            <person name="Grigoriev I.V."/>
            <person name="Debuchy R."/>
            <person name="Gladieux P."/>
            <person name="Hiltunen Thoren M."/>
            <person name="Johannesson H."/>
        </authorList>
    </citation>
    <scope>NUCLEOTIDE SEQUENCE</scope>
    <source>
        <strain evidence="2">CBS 508.74</strain>
    </source>
</reference>
<feature type="compositionally biased region" description="Low complexity" evidence="1">
    <location>
        <begin position="295"/>
        <end position="306"/>
    </location>
</feature>
<sequence length="779" mass="85045">MWDKLRTAPHKRSGVAPEDGGVWTGLNYSTRNASKGYSYSIKGGPAPPRPPREFVESHYMLVWGNHSVQTSGRHFKPQHRSSPQCPHPANSETDHPVREPAPPKPSRMTARMSNYRPASSIYSQQNSPRVFPGYSANLAARHGYRYGETDEISPPSSPELDGRPGDSFLSDEVSPIDEDDSLFVPRNDYSNSTRPVGTITPEPRPAKQSSPQNHGGTSIPMMRRERRKQLEAATRGVHSVQRGPAEQQSRDPSAREPPRWDPLTGERTSSSRGRPSQVTPAAFAQGLGITTQVEAPQSSPTTAPPSFGDRVRRIAKKAAASMEGNTDPAAGAFTSSRPVWRGASGRTALVDPVHDNPEVPPLRIPEKSSKRSTAATAGLGSKFGLTLGGPLRRGQTPPMSPPPPETATPVGPQETVRKTISSSQHIPAGTRLQSPTGESYPSPPLSGTPFAVDAPALAARELAQEALAGNQALPSPLFNNSPSESTIRRKPYPVQATAQHQHQESVSSVYSQPDAPQPPPLHIPRKQAAAPSADEEPYVPPPSRFSITTYATSHTGTTREDGDDFVDEHQPPVPALPADSRHHNDNPNGSRTNRQHSDHSPIRSPIDQFMTSPFAFDDDSQRRHQQEQAMASAANPAIARVQNAHAQAHAPDRPASRASDVNKTLPPAPPEASAGEAQDRVAMLDAQLRALANRRININRSIKQMTELMPTDKLMNSSEVVRKRDEEKRKVEALKAELSEVQREEYELGLKLHRAYKRLDREAEWEPTTLWVRRVTSAG</sequence>
<protein>
    <submittedName>
        <fullName evidence="2">Uncharacterized protein</fullName>
    </submittedName>
</protein>
<dbReference type="Proteomes" id="UP001302812">
    <property type="component" value="Unassembled WGS sequence"/>
</dbReference>
<accession>A0AAN6QMY1</accession>
<reference evidence="2" key="2">
    <citation type="submission" date="2023-05" db="EMBL/GenBank/DDBJ databases">
        <authorList>
            <consortium name="Lawrence Berkeley National Laboratory"/>
            <person name="Steindorff A."/>
            <person name="Hensen N."/>
            <person name="Bonometti L."/>
            <person name="Westerberg I."/>
            <person name="Brannstrom I.O."/>
            <person name="Guillou S."/>
            <person name="Cros-Aarteil S."/>
            <person name="Calhoun S."/>
            <person name="Haridas S."/>
            <person name="Kuo A."/>
            <person name="Mondo S."/>
            <person name="Pangilinan J."/>
            <person name="Riley R."/>
            <person name="Labutti K."/>
            <person name="Andreopoulos B."/>
            <person name="Lipzen A."/>
            <person name="Chen C."/>
            <person name="Yanf M."/>
            <person name="Daum C."/>
            <person name="Ng V."/>
            <person name="Clum A."/>
            <person name="Ohm R."/>
            <person name="Martin F."/>
            <person name="Silar P."/>
            <person name="Natvig D."/>
            <person name="Lalanne C."/>
            <person name="Gautier V."/>
            <person name="Ament-Velasquez S.L."/>
            <person name="Kruys A."/>
            <person name="Hutchinson M.I."/>
            <person name="Powell A.J."/>
            <person name="Barry K."/>
            <person name="Miller A.N."/>
            <person name="Grigoriev I.V."/>
            <person name="Debuchy R."/>
            <person name="Gladieux P."/>
            <person name="Thoren M.H."/>
            <person name="Johannesson H."/>
        </authorList>
    </citation>
    <scope>NUCLEOTIDE SEQUENCE</scope>
    <source>
        <strain evidence="2">CBS 508.74</strain>
    </source>
</reference>
<gene>
    <name evidence="2" type="ORF">N656DRAFT_715837</name>
</gene>
<evidence type="ECO:0000313" key="2">
    <source>
        <dbReference type="EMBL" id="KAK4109522.1"/>
    </source>
</evidence>
<feature type="compositionally biased region" description="Polar residues" evidence="1">
    <location>
        <begin position="266"/>
        <end position="279"/>
    </location>
</feature>
<evidence type="ECO:0000256" key="1">
    <source>
        <dbReference type="SAM" id="MobiDB-lite"/>
    </source>
</evidence>
<name>A0AAN6QMY1_9PEZI</name>
<comment type="caution">
    <text evidence="2">The sequence shown here is derived from an EMBL/GenBank/DDBJ whole genome shotgun (WGS) entry which is preliminary data.</text>
</comment>
<feature type="region of interest" description="Disordered" evidence="1">
    <location>
        <begin position="468"/>
        <end position="679"/>
    </location>
</feature>
<feature type="compositionally biased region" description="Polar residues" evidence="1">
    <location>
        <begin position="207"/>
        <end position="216"/>
    </location>
</feature>
<organism evidence="2 3">
    <name type="scientific">Canariomyces notabilis</name>
    <dbReference type="NCBI Taxonomy" id="2074819"/>
    <lineage>
        <taxon>Eukaryota</taxon>
        <taxon>Fungi</taxon>
        <taxon>Dikarya</taxon>
        <taxon>Ascomycota</taxon>
        <taxon>Pezizomycotina</taxon>
        <taxon>Sordariomycetes</taxon>
        <taxon>Sordariomycetidae</taxon>
        <taxon>Sordariales</taxon>
        <taxon>Chaetomiaceae</taxon>
        <taxon>Canariomyces</taxon>
    </lineage>
</organism>
<dbReference type="EMBL" id="MU853355">
    <property type="protein sequence ID" value="KAK4109522.1"/>
    <property type="molecule type" value="Genomic_DNA"/>
</dbReference>
<dbReference type="PANTHER" id="PTHR42023">
    <property type="entry name" value="BHLH DOMAIN-CONTAINING PROTEIN"/>
    <property type="match status" value="1"/>
</dbReference>
<feature type="compositionally biased region" description="Basic and acidic residues" evidence="1">
    <location>
        <begin position="248"/>
        <end position="259"/>
    </location>
</feature>
<feature type="region of interest" description="Disordered" evidence="1">
    <location>
        <begin position="1"/>
        <end position="25"/>
    </location>
</feature>
<feature type="compositionally biased region" description="Polar residues" evidence="1">
    <location>
        <begin position="496"/>
        <end position="511"/>
    </location>
</feature>
<evidence type="ECO:0000313" key="3">
    <source>
        <dbReference type="Proteomes" id="UP001302812"/>
    </source>
</evidence>
<feature type="compositionally biased region" description="Polar residues" evidence="1">
    <location>
        <begin position="418"/>
        <end position="439"/>
    </location>
</feature>
<dbReference type="RefSeq" id="XP_064667092.1">
    <property type="nucleotide sequence ID" value="XM_064812083.1"/>
</dbReference>
<dbReference type="PANTHER" id="PTHR42023:SF1">
    <property type="entry name" value="BHLH DOMAIN-CONTAINING PROTEIN"/>
    <property type="match status" value="1"/>
</dbReference>
<feature type="compositionally biased region" description="Polar residues" evidence="1">
    <location>
        <begin position="545"/>
        <end position="556"/>
    </location>
</feature>
<dbReference type="AlphaFoldDB" id="A0AAN6QMY1"/>
<feature type="region of interest" description="Disordered" evidence="1">
    <location>
        <begin position="147"/>
        <end position="452"/>
    </location>
</feature>
<feature type="region of interest" description="Disordered" evidence="1">
    <location>
        <begin position="70"/>
        <end position="111"/>
    </location>
</feature>
<proteinExistence type="predicted"/>
<keyword evidence="3" id="KW-1185">Reference proteome</keyword>